<dbReference type="Gramene" id="KRH35940">
    <property type="protein sequence ID" value="KRH35940"/>
    <property type="gene ID" value="GLYMA_10G273400"/>
</dbReference>
<accession>A0A0R0I980</accession>
<proteinExistence type="predicted"/>
<evidence type="ECO:0000313" key="2">
    <source>
        <dbReference type="EnsemblPlants" id="KRH35940"/>
    </source>
</evidence>
<evidence type="ECO:0000313" key="1">
    <source>
        <dbReference type="EMBL" id="KRH35940.1"/>
    </source>
</evidence>
<sequence length="75" mass="8685">MAFIKTLCSGIKLQPDRSNAMWKQQFFHLIPDSVLACACKMKLAGCNFSVRYLVGVFNNSSKENLELYYIIQRYK</sequence>
<reference evidence="1 2" key="1">
    <citation type="journal article" date="2010" name="Nature">
        <title>Genome sequence of the palaeopolyploid soybean.</title>
        <authorList>
            <person name="Schmutz J."/>
            <person name="Cannon S.B."/>
            <person name="Schlueter J."/>
            <person name="Ma J."/>
            <person name="Mitros T."/>
            <person name="Nelson W."/>
            <person name="Hyten D.L."/>
            <person name="Song Q."/>
            <person name="Thelen J.J."/>
            <person name="Cheng J."/>
            <person name="Xu D."/>
            <person name="Hellsten U."/>
            <person name="May G.D."/>
            <person name="Yu Y."/>
            <person name="Sakurai T."/>
            <person name="Umezawa T."/>
            <person name="Bhattacharyya M.K."/>
            <person name="Sandhu D."/>
            <person name="Valliyodan B."/>
            <person name="Lindquist E."/>
            <person name="Peto M."/>
            <person name="Grant D."/>
            <person name="Shu S."/>
            <person name="Goodstein D."/>
            <person name="Barry K."/>
            <person name="Futrell-Griggs M."/>
            <person name="Abernathy B."/>
            <person name="Du J."/>
            <person name="Tian Z."/>
            <person name="Zhu L."/>
            <person name="Gill N."/>
            <person name="Joshi T."/>
            <person name="Libault M."/>
            <person name="Sethuraman A."/>
            <person name="Zhang X.-C."/>
            <person name="Shinozaki K."/>
            <person name="Nguyen H.T."/>
            <person name="Wing R.A."/>
            <person name="Cregan P."/>
            <person name="Specht J."/>
            <person name="Grimwood J."/>
            <person name="Rokhsar D."/>
            <person name="Stacey G."/>
            <person name="Shoemaker R.C."/>
            <person name="Jackson S.A."/>
        </authorList>
    </citation>
    <scope>NUCLEOTIDE SEQUENCE [LARGE SCALE GENOMIC DNA]</scope>
    <source>
        <strain evidence="2">cv. Williams 82</strain>
        <tissue evidence="1">Callus</tissue>
    </source>
</reference>
<evidence type="ECO:0000313" key="3">
    <source>
        <dbReference type="Proteomes" id="UP000008827"/>
    </source>
</evidence>
<keyword evidence="3" id="KW-1185">Reference proteome</keyword>
<dbReference type="AlphaFoldDB" id="A0A0R0I980"/>
<gene>
    <name evidence="1" type="ORF">GLYMA_10G273400</name>
</gene>
<reference evidence="1" key="3">
    <citation type="submission" date="2018-07" db="EMBL/GenBank/DDBJ databases">
        <title>WGS assembly of Glycine max.</title>
        <authorList>
            <person name="Schmutz J."/>
            <person name="Cannon S."/>
            <person name="Schlueter J."/>
            <person name="Ma J."/>
            <person name="Mitros T."/>
            <person name="Nelson W."/>
            <person name="Hyten D."/>
            <person name="Song Q."/>
            <person name="Thelen J."/>
            <person name="Cheng J."/>
            <person name="Xu D."/>
            <person name="Hellsten U."/>
            <person name="May G."/>
            <person name="Yu Y."/>
            <person name="Sakurai T."/>
            <person name="Umezawa T."/>
            <person name="Bhattacharyya M."/>
            <person name="Sandhu D."/>
            <person name="Valliyodan B."/>
            <person name="Lindquist E."/>
            <person name="Peto M."/>
            <person name="Grant D."/>
            <person name="Shu S."/>
            <person name="Goodstein D."/>
            <person name="Barry K."/>
            <person name="Futrell-Griggs M."/>
            <person name="Abernathy B."/>
            <person name="Du J."/>
            <person name="Tian Z."/>
            <person name="Zhu L."/>
            <person name="Gill N."/>
            <person name="Joshi T."/>
            <person name="Libault M."/>
            <person name="Sethuraman A."/>
            <person name="Zhang X."/>
            <person name="Shinozaki K."/>
            <person name="Nguyen H."/>
            <person name="Wing R."/>
            <person name="Cregan P."/>
            <person name="Specht J."/>
            <person name="Grimwood J."/>
            <person name="Rokhsar D."/>
            <person name="Stacey G."/>
            <person name="Shoemaker R."/>
            <person name="Jackson S."/>
        </authorList>
    </citation>
    <scope>NUCLEOTIDE SEQUENCE</scope>
    <source>
        <tissue evidence="1">Callus</tissue>
    </source>
</reference>
<organism evidence="1">
    <name type="scientific">Glycine max</name>
    <name type="common">Soybean</name>
    <name type="synonym">Glycine hispida</name>
    <dbReference type="NCBI Taxonomy" id="3847"/>
    <lineage>
        <taxon>Eukaryota</taxon>
        <taxon>Viridiplantae</taxon>
        <taxon>Streptophyta</taxon>
        <taxon>Embryophyta</taxon>
        <taxon>Tracheophyta</taxon>
        <taxon>Spermatophyta</taxon>
        <taxon>Magnoliopsida</taxon>
        <taxon>eudicotyledons</taxon>
        <taxon>Gunneridae</taxon>
        <taxon>Pentapetalae</taxon>
        <taxon>rosids</taxon>
        <taxon>fabids</taxon>
        <taxon>Fabales</taxon>
        <taxon>Fabaceae</taxon>
        <taxon>Papilionoideae</taxon>
        <taxon>50 kb inversion clade</taxon>
        <taxon>NPAAA clade</taxon>
        <taxon>indigoferoid/millettioid clade</taxon>
        <taxon>Phaseoleae</taxon>
        <taxon>Glycine</taxon>
        <taxon>Glycine subgen. Soja</taxon>
    </lineage>
</organism>
<protein>
    <submittedName>
        <fullName evidence="1 2">Uncharacterized protein</fullName>
    </submittedName>
</protein>
<dbReference type="EnsemblPlants" id="KRH35940">
    <property type="protein sequence ID" value="KRH35940"/>
    <property type="gene ID" value="GLYMA_10G273400"/>
</dbReference>
<dbReference type="Proteomes" id="UP000008827">
    <property type="component" value="Chromosome 10"/>
</dbReference>
<name>A0A0R0I980_SOYBN</name>
<dbReference type="EMBL" id="CM000843">
    <property type="protein sequence ID" value="KRH35940.1"/>
    <property type="molecule type" value="Genomic_DNA"/>
</dbReference>
<dbReference type="InParanoid" id="A0A0R0I980"/>
<reference evidence="2" key="2">
    <citation type="submission" date="2018-02" db="UniProtKB">
        <authorList>
            <consortium name="EnsemblPlants"/>
        </authorList>
    </citation>
    <scope>IDENTIFICATION</scope>
    <source>
        <strain evidence="2">Williams 82</strain>
    </source>
</reference>